<keyword evidence="1" id="KW-0472">Membrane</keyword>
<dbReference type="Proteomes" id="UP000044806">
    <property type="component" value="Unassembled WGS sequence"/>
</dbReference>
<protein>
    <submittedName>
        <fullName evidence="2">Uncharacterized protein</fullName>
    </submittedName>
</protein>
<dbReference type="EMBL" id="CWOW01000007">
    <property type="protein sequence ID" value="CSA46902.1"/>
    <property type="molecule type" value="Genomic_DNA"/>
</dbReference>
<proteinExistence type="predicted"/>
<feature type="transmembrane region" description="Helical" evidence="1">
    <location>
        <begin position="39"/>
        <end position="59"/>
    </location>
</feature>
<dbReference type="AntiFam" id="ANF00222">
    <property type="entry name" value="Shadow ORF (opposite groL1)"/>
</dbReference>
<sequence>MLFVVTHQRREFRSCADQGYTTTRNNAFFYRCASRVQRVFYAIFLLFHFHFGCCAHFDYCNAASQFCYALLQFLFVVVRSGFFDLLTDLRNTTLDRGLIASTIDDG</sequence>
<reference evidence="4 5" key="1">
    <citation type="submission" date="2015-07" db="EMBL/GenBank/DDBJ databases">
        <authorList>
            <consortium name="Pathogen Informatics"/>
        </authorList>
    </citation>
    <scope>NUCLEOTIDE SEQUENCE [LARGE SCALE GENOMIC DNA]</scope>
    <source>
        <strain evidence="3 4">A316</strain>
        <strain evidence="2 5">A51</strain>
    </source>
</reference>
<evidence type="ECO:0000256" key="1">
    <source>
        <dbReference type="SAM" id="Phobius"/>
    </source>
</evidence>
<dbReference type="AlphaFoldDB" id="A0A655QA40"/>
<keyword evidence="1" id="KW-0812">Transmembrane</keyword>
<name>A0A655QA40_VIBCL</name>
<evidence type="ECO:0000313" key="5">
    <source>
        <dbReference type="Proteomes" id="UP000044806"/>
    </source>
</evidence>
<evidence type="ECO:0000313" key="3">
    <source>
        <dbReference type="EMBL" id="CSB93249.1"/>
    </source>
</evidence>
<feature type="transmembrane region" description="Helical" evidence="1">
    <location>
        <begin position="65"/>
        <end position="86"/>
    </location>
</feature>
<evidence type="ECO:0000313" key="2">
    <source>
        <dbReference type="EMBL" id="CSA46902.1"/>
    </source>
</evidence>
<keyword evidence="1" id="KW-1133">Transmembrane helix</keyword>
<accession>A0A655QA40</accession>
<gene>
    <name evidence="2" type="ORF">ERS013165_01657</name>
    <name evidence="3" type="ORF">ERS013200_00074</name>
</gene>
<dbReference type="Proteomes" id="UP000041770">
    <property type="component" value="Unassembled WGS sequence"/>
</dbReference>
<evidence type="ECO:0000313" key="4">
    <source>
        <dbReference type="Proteomes" id="UP000041770"/>
    </source>
</evidence>
<organism evidence="2 5">
    <name type="scientific">Vibrio cholerae</name>
    <dbReference type="NCBI Taxonomy" id="666"/>
    <lineage>
        <taxon>Bacteria</taxon>
        <taxon>Pseudomonadati</taxon>
        <taxon>Pseudomonadota</taxon>
        <taxon>Gammaproteobacteria</taxon>
        <taxon>Vibrionales</taxon>
        <taxon>Vibrionaceae</taxon>
        <taxon>Vibrio</taxon>
    </lineage>
</organism>
<dbReference type="EMBL" id="CWQY01000001">
    <property type="protein sequence ID" value="CSB93249.1"/>
    <property type="molecule type" value="Genomic_DNA"/>
</dbReference>